<organism evidence="7 8">
    <name type="scientific">Paractinoplanes lichenicola</name>
    <dbReference type="NCBI Taxonomy" id="2802976"/>
    <lineage>
        <taxon>Bacteria</taxon>
        <taxon>Bacillati</taxon>
        <taxon>Actinomycetota</taxon>
        <taxon>Actinomycetes</taxon>
        <taxon>Micromonosporales</taxon>
        <taxon>Micromonosporaceae</taxon>
        <taxon>Paractinoplanes</taxon>
    </lineage>
</organism>
<protein>
    <submittedName>
        <fullName evidence="7">Alpha/beta fold hydrolase</fullName>
    </submittedName>
</protein>
<dbReference type="GO" id="GO:0016787">
    <property type="term" value="F:hydrolase activity"/>
    <property type="evidence" value="ECO:0007669"/>
    <property type="project" value="UniProtKB-KW"/>
</dbReference>
<dbReference type="Proteomes" id="UP000598996">
    <property type="component" value="Unassembled WGS sequence"/>
</dbReference>
<dbReference type="EMBL" id="JAENHO010000006">
    <property type="protein sequence ID" value="MBL7257347.1"/>
    <property type="molecule type" value="Genomic_DNA"/>
</dbReference>
<keyword evidence="8" id="KW-1185">Reference proteome</keyword>
<name>A0ABS1VRK1_9ACTN</name>
<dbReference type="Gene3D" id="3.40.50.1820">
    <property type="entry name" value="alpha/beta hydrolase"/>
    <property type="match status" value="1"/>
</dbReference>
<evidence type="ECO:0000256" key="4">
    <source>
        <dbReference type="SAM" id="MobiDB-lite"/>
    </source>
</evidence>
<sequence length="543" mass="59809">MRRLLAAATTIALVVIGVPASGARAADDRGVETDGAARAARSIKWSSCTEPTLRTHQAECGFVSVPLDHSDPNGKKIQIAVSRIKHTVPEAKFQGVMLVNPGGPGAKGRGLSVLGSLVPRQVGAAYDWIGFDPRGVGASKPSLSCDNDYTGYNRPAYVPTTAKIEKTWLKRTEAYAKACGRAGGDLLGHLKTLDSVRDMDVIRYELGARQLNFYGFSYGTYLGQVYATRYPERVRRMVLDGVVNPARVWYDSNLDQDLAFDRNMQVYFGWLAKHNRVYRLGRTTREVRQRFYAEQKQLTRRPAGGVIGPSELTDIFLQAGYYTFGWADIARAYSSWVREDDASGLKRLYDANNPKGKDADNNYAVYLATQCTDAPWPKSWTKWSSDNWQTHRKAPFETWANAWYNAPCRTWPAPSGIPVTVSGETVPPVLMVSETLDAATPFTGALEARKRFPNAVLVEGVGGTTHSGSLYGNRCVDDTIADYLASGKLPERQEGERSDKRCSPIEPPEPVAGLTADTKTDTKAKRAPVPAERLEMQKLIAGR</sequence>
<evidence type="ECO:0000256" key="1">
    <source>
        <dbReference type="ARBA" id="ARBA00010088"/>
    </source>
</evidence>
<evidence type="ECO:0000256" key="5">
    <source>
        <dbReference type="SAM" id="SignalP"/>
    </source>
</evidence>
<reference evidence="7 8" key="1">
    <citation type="submission" date="2021-01" db="EMBL/GenBank/DDBJ databases">
        <title>Actinoplanes sp. nov. LDG1-01 isolated from lichen.</title>
        <authorList>
            <person name="Saeng-In P."/>
            <person name="Phongsopitanun W."/>
            <person name="Kanchanasin P."/>
            <person name="Yuki M."/>
            <person name="Kudo T."/>
            <person name="Ohkuma M."/>
            <person name="Tanasupawat S."/>
        </authorList>
    </citation>
    <scope>NUCLEOTIDE SEQUENCE [LARGE SCALE GENOMIC DNA]</scope>
    <source>
        <strain evidence="7 8">LDG1-01</strain>
    </source>
</reference>
<dbReference type="InterPro" id="IPR013595">
    <property type="entry name" value="Pept_S33_TAP-like_C"/>
</dbReference>
<accession>A0ABS1VRK1</accession>
<feature type="chain" id="PRO_5046070513" evidence="5">
    <location>
        <begin position="26"/>
        <end position="543"/>
    </location>
</feature>
<feature type="domain" description="Peptidase S33 tripeptidyl aminopeptidase-like C-terminal" evidence="6">
    <location>
        <begin position="399"/>
        <end position="492"/>
    </location>
</feature>
<dbReference type="InterPro" id="IPR029058">
    <property type="entry name" value="AB_hydrolase_fold"/>
</dbReference>
<gene>
    <name evidence="7" type="ORF">JKJ07_23905</name>
</gene>
<proteinExistence type="inferred from homology"/>
<evidence type="ECO:0000256" key="2">
    <source>
        <dbReference type="ARBA" id="ARBA00022729"/>
    </source>
</evidence>
<dbReference type="InterPro" id="IPR051601">
    <property type="entry name" value="Serine_prot/Carboxylest_S33"/>
</dbReference>
<dbReference type="PANTHER" id="PTHR43248:SF29">
    <property type="entry name" value="TRIPEPTIDYL AMINOPEPTIDASE"/>
    <property type="match status" value="1"/>
</dbReference>
<keyword evidence="2 5" id="KW-0732">Signal</keyword>
<evidence type="ECO:0000256" key="3">
    <source>
        <dbReference type="ARBA" id="ARBA00022801"/>
    </source>
</evidence>
<feature type="signal peptide" evidence="5">
    <location>
        <begin position="1"/>
        <end position="25"/>
    </location>
</feature>
<dbReference type="Pfam" id="PF08386">
    <property type="entry name" value="Abhydrolase_4"/>
    <property type="match status" value="1"/>
</dbReference>
<evidence type="ECO:0000313" key="8">
    <source>
        <dbReference type="Proteomes" id="UP000598996"/>
    </source>
</evidence>
<dbReference type="RefSeq" id="WP_202993916.1">
    <property type="nucleotide sequence ID" value="NZ_JAENHO010000006.1"/>
</dbReference>
<dbReference type="SUPFAM" id="SSF53474">
    <property type="entry name" value="alpha/beta-Hydrolases"/>
    <property type="match status" value="1"/>
</dbReference>
<comment type="similarity">
    <text evidence="1">Belongs to the peptidase S33 family.</text>
</comment>
<evidence type="ECO:0000259" key="6">
    <source>
        <dbReference type="Pfam" id="PF08386"/>
    </source>
</evidence>
<feature type="compositionally biased region" description="Basic and acidic residues" evidence="4">
    <location>
        <begin position="489"/>
        <end position="503"/>
    </location>
</feature>
<evidence type="ECO:0000313" key="7">
    <source>
        <dbReference type="EMBL" id="MBL7257347.1"/>
    </source>
</evidence>
<dbReference type="PANTHER" id="PTHR43248">
    <property type="entry name" value="2-SUCCINYL-6-HYDROXY-2,4-CYCLOHEXADIENE-1-CARBOXYLATE SYNTHASE"/>
    <property type="match status" value="1"/>
</dbReference>
<keyword evidence="3 7" id="KW-0378">Hydrolase</keyword>
<feature type="region of interest" description="Disordered" evidence="4">
    <location>
        <begin position="486"/>
        <end position="543"/>
    </location>
</feature>
<comment type="caution">
    <text evidence="7">The sequence shown here is derived from an EMBL/GenBank/DDBJ whole genome shotgun (WGS) entry which is preliminary data.</text>
</comment>